<organism evidence="1 2">
    <name type="scientific">Leptospira kirschneri serovar Pomona</name>
    <dbReference type="NCBI Taxonomy" id="561005"/>
    <lineage>
        <taxon>Bacteria</taxon>
        <taxon>Pseudomonadati</taxon>
        <taxon>Spirochaetota</taxon>
        <taxon>Spirochaetia</taxon>
        <taxon>Leptospirales</taxon>
        <taxon>Leptospiraceae</taxon>
        <taxon>Leptospira</taxon>
    </lineage>
</organism>
<dbReference type="SUPFAM" id="SSF47598">
    <property type="entry name" value="Ribbon-helix-helix"/>
    <property type="match status" value="1"/>
</dbReference>
<dbReference type="AlphaFoldDB" id="A0A1T1DMX8"/>
<gene>
    <name evidence="1" type="ORF">B1J93_11215</name>
</gene>
<dbReference type="InterPro" id="IPR010985">
    <property type="entry name" value="Ribbon_hlx_hlx"/>
</dbReference>
<dbReference type="InterPro" id="IPR013321">
    <property type="entry name" value="Arc_rbn_hlx_hlx"/>
</dbReference>
<proteinExistence type="predicted"/>
<dbReference type="Gene3D" id="1.10.1220.10">
    <property type="entry name" value="Met repressor-like"/>
    <property type="match status" value="1"/>
</dbReference>
<dbReference type="Proteomes" id="UP000191008">
    <property type="component" value="Unassembled WGS sequence"/>
</dbReference>
<protein>
    <submittedName>
        <fullName evidence="1">ChpI protein</fullName>
    </submittedName>
</protein>
<evidence type="ECO:0000313" key="2">
    <source>
        <dbReference type="Proteomes" id="UP000191008"/>
    </source>
</evidence>
<accession>A0A1T1DMX8</accession>
<dbReference type="RefSeq" id="WP_082293099.1">
    <property type="nucleotide sequence ID" value="NZ_MVIT01000066.1"/>
</dbReference>
<dbReference type="EMBL" id="MVIT01000066">
    <property type="protein sequence ID" value="OOV42157.1"/>
    <property type="molecule type" value="Genomic_DNA"/>
</dbReference>
<evidence type="ECO:0000313" key="1">
    <source>
        <dbReference type="EMBL" id="OOV42157.1"/>
    </source>
</evidence>
<dbReference type="GO" id="GO:0006355">
    <property type="term" value="P:regulation of DNA-templated transcription"/>
    <property type="evidence" value="ECO:0007669"/>
    <property type="project" value="InterPro"/>
</dbReference>
<sequence length="82" mass="9393">MKTAISIPDELFKTAEKTAKKLGIPRSQLFAKALEEFIQSHSKESVTEKLNKIYNRKSKELKSNIADLSVELLRKSLKNDSW</sequence>
<reference evidence="1 2" key="1">
    <citation type="submission" date="2017-02" db="EMBL/GenBank/DDBJ databases">
        <title>Comparative genomic analysis of Brazilian Leptospira kirschneri strains of different serogroups.</title>
        <authorList>
            <person name="Moreno L.Z."/>
            <person name="Miraglia F."/>
            <person name="Kremer F.S."/>
            <person name="Eslabao M.R."/>
            <person name="Lilenbaum W."/>
            <person name="Dellagostin O.A."/>
            <person name="Moreno A.M."/>
        </authorList>
    </citation>
    <scope>NUCLEOTIDE SEQUENCE [LARGE SCALE GENOMIC DNA]</scope>
    <source>
        <strain evidence="1 2">M110/06</strain>
    </source>
</reference>
<name>A0A1T1DMX8_9LEPT</name>
<comment type="caution">
    <text evidence="1">The sequence shown here is derived from an EMBL/GenBank/DDBJ whole genome shotgun (WGS) entry which is preliminary data.</text>
</comment>